<keyword evidence="10 14" id="KW-0520">NAD</keyword>
<evidence type="ECO:0000256" key="3">
    <source>
        <dbReference type="ARBA" id="ARBA00013308"/>
    </source>
</evidence>
<feature type="domain" description="BRCT" evidence="15">
    <location>
        <begin position="600"/>
        <end position="678"/>
    </location>
</feature>
<protein>
    <recommendedName>
        <fullName evidence="3 14">DNA ligase</fullName>
        <ecNumber evidence="2 14">6.5.1.2</ecNumber>
    </recommendedName>
    <alternativeName>
        <fullName evidence="14">Polydeoxyribonucleotide synthase [NAD(+)]</fullName>
    </alternativeName>
</protein>
<organism evidence="16 17">
    <name type="scientific">Urbifossiella limnaea</name>
    <dbReference type="NCBI Taxonomy" id="2528023"/>
    <lineage>
        <taxon>Bacteria</taxon>
        <taxon>Pseudomonadati</taxon>
        <taxon>Planctomycetota</taxon>
        <taxon>Planctomycetia</taxon>
        <taxon>Gemmatales</taxon>
        <taxon>Gemmataceae</taxon>
        <taxon>Urbifossiella</taxon>
    </lineage>
</organism>
<dbReference type="Gene3D" id="3.40.50.10190">
    <property type="entry name" value="BRCT domain"/>
    <property type="match status" value="1"/>
</dbReference>
<dbReference type="GO" id="GO:0046872">
    <property type="term" value="F:metal ion binding"/>
    <property type="evidence" value="ECO:0007669"/>
    <property type="project" value="UniProtKB-KW"/>
</dbReference>
<dbReference type="Gene3D" id="3.30.470.30">
    <property type="entry name" value="DNA ligase/mRNA capping enzyme"/>
    <property type="match status" value="1"/>
</dbReference>
<dbReference type="PROSITE" id="PS50172">
    <property type="entry name" value="BRCT"/>
    <property type="match status" value="1"/>
</dbReference>
<dbReference type="Gene3D" id="6.20.10.30">
    <property type="match status" value="1"/>
</dbReference>
<comment type="catalytic activity">
    <reaction evidence="12 14">
        <text>NAD(+) + (deoxyribonucleotide)n-3'-hydroxyl + 5'-phospho-(deoxyribonucleotide)m = (deoxyribonucleotide)n+m + AMP + beta-nicotinamide D-nucleotide.</text>
        <dbReference type="EC" id="6.5.1.2"/>
    </reaction>
</comment>
<dbReference type="Pfam" id="PF00533">
    <property type="entry name" value="BRCT"/>
    <property type="match status" value="1"/>
</dbReference>
<dbReference type="Pfam" id="PF12826">
    <property type="entry name" value="HHH_2"/>
    <property type="match status" value="1"/>
</dbReference>
<dbReference type="KEGG" id="uli:ETAA1_52540"/>
<keyword evidence="4 14" id="KW-0436">Ligase</keyword>
<dbReference type="HAMAP" id="MF_01588">
    <property type="entry name" value="DNA_ligase_A"/>
    <property type="match status" value="1"/>
</dbReference>
<name>A0A517Y0H8_9BACT</name>
<dbReference type="InterPro" id="IPR041663">
    <property type="entry name" value="DisA/LigA_HHH"/>
</dbReference>
<feature type="binding site" evidence="14">
    <location>
        <begin position="32"/>
        <end position="36"/>
    </location>
    <ligand>
        <name>NAD(+)</name>
        <dbReference type="ChEBI" id="CHEBI:57540"/>
    </ligand>
</feature>
<evidence type="ECO:0000256" key="12">
    <source>
        <dbReference type="ARBA" id="ARBA00034005"/>
    </source>
</evidence>
<dbReference type="InterPro" id="IPR004150">
    <property type="entry name" value="NAD_DNA_ligase_OB"/>
</dbReference>
<dbReference type="Gene3D" id="1.10.150.20">
    <property type="entry name" value="5' to 3' exonuclease, C-terminal subdomain"/>
    <property type="match status" value="2"/>
</dbReference>
<evidence type="ECO:0000256" key="5">
    <source>
        <dbReference type="ARBA" id="ARBA00022705"/>
    </source>
</evidence>
<dbReference type="NCBIfam" id="TIGR00575">
    <property type="entry name" value="dnlj"/>
    <property type="match status" value="1"/>
</dbReference>
<dbReference type="InterPro" id="IPR013840">
    <property type="entry name" value="DNAligase_N"/>
</dbReference>
<comment type="caution">
    <text evidence="14">Lacks conserved residue(s) required for the propagation of feature annotation.</text>
</comment>
<proteinExistence type="inferred from homology"/>
<keyword evidence="6 14" id="KW-0479">Metal-binding</keyword>
<dbReference type="FunFam" id="1.10.287.610:FF:000002">
    <property type="entry name" value="DNA ligase"/>
    <property type="match status" value="1"/>
</dbReference>
<dbReference type="GO" id="GO:0006281">
    <property type="term" value="P:DNA repair"/>
    <property type="evidence" value="ECO:0007669"/>
    <property type="project" value="UniProtKB-KW"/>
</dbReference>
<comment type="function">
    <text evidence="1 14">DNA ligase that catalyzes the formation of phosphodiester linkages between 5'-phosphoryl and 3'-hydroxyl groups in double-stranded DNA using NAD as a coenzyme and as the energy source for the reaction. It is essential for DNA replication and repair of damaged DNA.</text>
</comment>
<dbReference type="SUPFAM" id="SSF50249">
    <property type="entry name" value="Nucleic acid-binding proteins"/>
    <property type="match status" value="1"/>
</dbReference>
<dbReference type="PANTHER" id="PTHR23389">
    <property type="entry name" value="CHROMOSOME TRANSMISSION FIDELITY FACTOR 18"/>
    <property type="match status" value="1"/>
</dbReference>
<dbReference type="GO" id="GO:0006260">
    <property type="term" value="P:DNA replication"/>
    <property type="evidence" value="ECO:0007669"/>
    <property type="project" value="UniProtKB-KW"/>
</dbReference>
<dbReference type="PANTHER" id="PTHR23389:SF9">
    <property type="entry name" value="DNA LIGASE"/>
    <property type="match status" value="1"/>
</dbReference>
<dbReference type="NCBIfam" id="NF005932">
    <property type="entry name" value="PRK07956.1"/>
    <property type="match status" value="1"/>
</dbReference>
<dbReference type="AlphaFoldDB" id="A0A517Y0H8"/>
<feature type="binding site" evidence="14">
    <location>
        <position position="135"/>
    </location>
    <ligand>
        <name>NAD(+)</name>
        <dbReference type="ChEBI" id="CHEBI:57540"/>
    </ligand>
</feature>
<dbReference type="CDD" id="cd17748">
    <property type="entry name" value="BRCT_DNA_ligase_like"/>
    <property type="match status" value="1"/>
</dbReference>
<comment type="cofactor">
    <cofactor evidence="14">
        <name>Mg(2+)</name>
        <dbReference type="ChEBI" id="CHEBI:18420"/>
    </cofactor>
    <cofactor evidence="14">
        <name>Mn(2+)</name>
        <dbReference type="ChEBI" id="CHEBI:29035"/>
    </cofactor>
</comment>
<accession>A0A517Y0H8</accession>
<evidence type="ECO:0000256" key="2">
    <source>
        <dbReference type="ARBA" id="ARBA00012722"/>
    </source>
</evidence>
<reference evidence="16 17" key="1">
    <citation type="submission" date="2019-02" db="EMBL/GenBank/DDBJ databases">
        <title>Deep-cultivation of Planctomycetes and their phenomic and genomic characterization uncovers novel biology.</title>
        <authorList>
            <person name="Wiegand S."/>
            <person name="Jogler M."/>
            <person name="Boedeker C."/>
            <person name="Pinto D."/>
            <person name="Vollmers J."/>
            <person name="Rivas-Marin E."/>
            <person name="Kohn T."/>
            <person name="Peeters S.H."/>
            <person name="Heuer A."/>
            <person name="Rast P."/>
            <person name="Oberbeckmann S."/>
            <person name="Bunk B."/>
            <person name="Jeske O."/>
            <person name="Meyerdierks A."/>
            <person name="Storesund J.E."/>
            <person name="Kallscheuer N."/>
            <person name="Luecker S."/>
            <person name="Lage O.M."/>
            <person name="Pohl T."/>
            <person name="Merkel B.J."/>
            <person name="Hornburger P."/>
            <person name="Mueller R.-W."/>
            <person name="Bruemmer F."/>
            <person name="Labrenz M."/>
            <person name="Spormann A.M."/>
            <person name="Op den Camp H."/>
            <person name="Overmann J."/>
            <person name="Amann R."/>
            <person name="Jetten M.S.M."/>
            <person name="Mascher T."/>
            <person name="Medema M.H."/>
            <person name="Devos D.P."/>
            <person name="Kaster A.-K."/>
            <person name="Ovreas L."/>
            <person name="Rohde M."/>
            <person name="Galperin M.Y."/>
            <person name="Jogler C."/>
        </authorList>
    </citation>
    <scope>NUCLEOTIDE SEQUENCE [LARGE SCALE GENOMIC DNA]</scope>
    <source>
        <strain evidence="16 17">ETA_A1</strain>
    </source>
</reference>
<dbReference type="InterPro" id="IPR036420">
    <property type="entry name" value="BRCT_dom_sf"/>
</dbReference>
<dbReference type="InterPro" id="IPR018239">
    <property type="entry name" value="DNA_ligase_AS"/>
</dbReference>
<dbReference type="InterPro" id="IPR012340">
    <property type="entry name" value="NA-bd_OB-fold"/>
</dbReference>
<dbReference type="OrthoDB" id="9759736at2"/>
<dbReference type="SMART" id="SM00278">
    <property type="entry name" value="HhH1"/>
    <property type="match status" value="2"/>
</dbReference>
<dbReference type="SMART" id="SM00532">
    <property type="entry name" value="LIGANc"/>
    <property type="match status" value="1"/>
</dbReference>
<feature type="active site" description="N6-AMP-lysine intermediate" evidence="14">
    <location>
        <position position="114"/>
    </location>
</feature>
<dbReference type="FunFam" id="2.40.50.140:FF:000012">
    <property type="entry name" value="DNA ligase"/>
    <property type="match status" value="1"/>
</dbReference>
<keyword evidence="5 14" id="KW-0235">DNA replication</keyword>
<dbReference type="Gene3D" id="1.10.287.610">
    <property type="entry name" value="Helix hairpin bin"/>
    <property type="match status" value="1"/>
</dbReference>
<feature type="binding site" evidence="14">
    <location>
        <position position="407"/>
    </location>
    <ligand>
        <name>Zn(2+)</name>
        <dbReference type="ChEBI" id="CHEBI:29105"/>
    </ligand>
</feature>
<dbReference type="InterPro" id="IPR010994">
    <property type="entry name" value="RuvA_2-like"/>
</dbReference>
<dbReference type="SMART" id="SM00292">
    <property type="entry name" value="BRCT"/>
    <property type="match status" value="1"/>
</dbReference>
<feature type="binding site" evidence="14">
    <location>
        <position position="410"/>
    </location>
    <ligand>
        <name>Zn(2+)</name>
        <dbReference type="ChEBI" id="CHEBI:29105"/>
    </ligand>
</feature>
<dbReference type="GO" id="GO:0003677">
    <property type="term" value="F:DNA binding"/>
    <property type="evidence" value="ECO:0007669"/>
    <property type="project" value="InterPro"/>
</dbReference>
<gene>
    <name evidence="16" type="primary">ligA_2</name>
    <name evidence="14" type="synonym">ligA</name>
    <name evidence="16" type="ORF">ETAA1_52540</name>
</gene>
<keyword evidence="8 14" id="KW-0862">Zinc</keyword>
<dbReference type="CDD" id="cd00114">
    <property type="entry name" value="LIGANc"/>
    <property type="match status" value="1"/>
</dbReference>
<keyword evidence="17" id="KW-1185">Reference proteome</keyword>
<keyword evidence="7 14" id="KW-0227">DNA damage</keyword>
<dbReference type="EC" id="6.5.1.2" evidence="2 14"/>
<evidence type="ECO:0000256" key="10">
    <source>
        <dbReference type="ARBA" id="ARBA00023027"/>
    </source>
</evidence>
<evidence type="ECO:0000256" key="14">
    <source>
        <dbReference type="HAMAP-Rule" id="MF_01588"/>
    </source>
</evidence>
<evidence type="ECO:0000256" key="1">
    <source>
        <dbReference type="ARBA" id="ARBA00004067"/>
    </source>
</evidence>
<evidence type="ECO:0000256" key="4">
    <source>
        <dbReference type="ARBA" id="ARBA00022598"/>
    </source>
</evidence>
<dbReference type="RefSeq" id="WP_145243388.1">
    <property type="nucleotide sequence ID" value="NZ_CP036273.1"/>
</dbReference>
<keyword evidence="14" id="KW-0464">Manganese</keyword>
<evidence type="ECO:0000313" key="16">
    <source>
        <dbReference type="EMBL" id="QDU23260.1"/>
    </source>
</evidence>
<dbReference type="InterPro" id="IPR013839">
    <property type="entry name" value="DNAligase_adenylation"/>
</dbReference>
<dbReference type="Gene3D" id="2.40.50.140">
    <property type="entry name" value="Nucleic acid-binding proteins"/>
    <property type="match status" value="1"/>
</dbReference>
<feature type="binding site" evidence="14">
    <location>
        <position position="312"/>
    </location>
    <ligand>
        <name>NAD(+)</name>
        <dbReference type="ChEBI" id="CHEBI:57540"/>
    </ligand>
</feature>
<evidence type="ECO:0000256" key="6">
    <source>
        <dbReference type="ARBA" id="ARBA00022723"/>
    </source>
</evidence>
<dbReference type="SUPFAM" id="SSF47781">
    <property type="entry name" value="RuvA domain 2-like"/>
    <property type="match status" value="1"/>
</dbReference>
<dbReference type="GO" id="GO:0003911">
    <property type="term" value="F:DNA ligase (NAD+) activity"/>
    <property type="evidence" value="ECO:0007669"/>
    <property type="project" value="UniProtKB-UniRule"/>
</dbReference>
<dbReference type="Proteomes" id="UP000319576">
    <property type="component" value="Chromosome"/>
</dbReference>
<dbReference type="PROSITE" id="PS01055">
    <property type="entry name" value="DNA_LIGASE_N1"/>
    <property type="match status" value="1"/>
</dbReference>
<feature type="binding site" evidence="14">
    <location>
        <position position="112"/>
    </location>
    <ligand>
        <name>NAD(+)</name>
        <dbReference type="ChEBI" id="CHEBI:57540"/>
    </ligand>
</feature>
<evidence type="ECO:0000256" key="11">
    <source>
        <dbReference type="ARBA" id="ARBA00023204"/>
    </source>
</evidence>
<evidence type="ECO:0000313" key="17">
    <source>
        <dbReference type="Proteomes" id="UP000319576"/>
    </source>
</evidence>
<dbReference type="PIRSF" id="PIRSF001604">
    <property type="entry name" value="LigA"/>
    <property type="match status" value="1"/>
</dbReference>
<evidence type="ECO:0000256" key="7">
    <source>
        <dbReference type="ARBA" id="ARBA00022763"/>
    </source>
</evidence>
<evidence type="ECO:0000256" key="8">
    <source>
        <dbReference type="ARBA" id="ARBA00022833"/>
    </source>
</evidence>
<dbReference type="GO" id="GO:0005829">
    <property type="term" value="C:cytosol"/>
    <property type="evidence" value="ECO:0007669"/>
    <property type="project" value="TreeGrafter"/>
</dbReference>
<dbReference type="Pfam" id="PF03120">
    <property type="entry name" value="OB_DNA_ligase"/>
    <property type="match status" value="1"/>
</dbReference>
<evidence type="ECO:0000259" key="15">
    <source>
        <dbReference type="PROSITE" id="PS50172"/>
    </source>
</evidence>
<dbReference type="InterPro" id="IPR001357">
    <property type="entry name" value="BRCT_dom"/>
</dbReference>
<feature type="binding site" evidence="14">
    <location>
        <position position="288"/>
    </location>
    <ligand>
        <name>NAD(+)</name>
        <dbReference type="ChEBI" id="CHEBI:57540"/>
    </ligand>
</feature>
<sequence>MPKPAARAAELRTLIDHHNHRYYVDAAPEISDRDFDRLLDELTQLEAKHPELATPDSPTRRVGGAPVDALTSVRHRQPMYSIENSYNPDMLREWDTSVRKALGKEAVTYVVELKIDGVAMSLSYEHGLLTRGVTRGDGDAGDDVTHNVRTVGGVPLKLRSDKPPALYEVRGEVYLTRAELIRINRERVAAGDKPYENCRNLTAGSIRMLDPQEVARRKLRFFAYALGALDGFAVTSHLASLEAMKAFGFPVNPETKHFPDIDGVIAHCAEWNTKRHDLGYDTDGMVVKVDDFSQRERLGYTSKFPRWARAFKFEAEQAMTKLARVEVQVGRTGKLTPVAHFDPPVRLAGTTVSKASLHNADEMERKDVRVGDTVVVEKAGEIIPQVVRVETAARTGAETKFAWPTACPVCGAATKRDEGSPFYFCTAPRGACGGQLKRQLLQFARRAAMDIEGLGEAVVDELLAADLVETLPDLYRLTKEDLLKARPPKDAKKASGKWADNLLDGIQASKPRGLARVLAGISVPGVADSMADILAQEFLTIDALLAATDEQLLAAEGVGPERAKGIRAFFEADATRNMIADFRELGLTLTEEKRAAAATAAGLPLQGKTVVVTGTLTRYGREEIEDVIRKAGGKPSGSVSKKTDYLLAGEKAGSKLDKAKELGVAVLTEDDFDALIGK</sequence>
<comment type="similarity">
    <text evidence="13 14">Belongs to the NAD-dependent DNA ligase family. LigA subfamily.</text>
</comment>
<dbReference type="SUPFAM" id="SSF56091">
    <property type="entry name" value="DNA ligase/mRNA capping enzyme, catalytic domain"/>
    <property type="match status" value="1"/>
</dbReference>
<keyword evidence="9 14" id="KW-0460">Magnesium</keyword>
<feature type="binding site" evidence="14">
    <location>
        <position position="172"/>
    </location>
    <ligand>
        <name>NAD(+)</name>
        <dbReference type="ChEBI" id="CHEBI:57540"/>
    </ligand>
</feature>
<evidence type="ECO:0000256" key="9">
    <source>
        <dbReference type="ARBA" id="ARBA00022842"/>
    </source>
</evidence>
<dbReference type="SUPFAM" id="SSF52113">
    <property type="entry name" value="BRCT domain"/>
    <property type="match status" value="1"/>
</dbReference>
<dbReference type="Pfam" id="PF01653">
    <property type="entry name" value="DNA_ligase_aden"/>
    <property type="match status" value="1"/>
</dbReference>
<dbReference type="InterPro" id="IPR003583">
    <property type="entry name" value="Hlx-hairpin-Hlx_DNA-bd_motif"/>
</dbReference>
<dbReference type="EMBL" id="CP036273">
    <property type="protein sequence ID" value="QDU23260.1"/>
    <property type="molecule type" value="Genomic_DNA"/>
</dbReference>
<evidence type="ECO:0000256" key="13">
    <source>
        <dbReference type="ARBA" id="ARBA00060881"/>
    </source>
</evidence>
<dbReference type="FunFam" id="3.30.470.30:FF:000001">
    <property type="entry name" value="DNA ligase"/>
    <property type="match status" value="1"/>
</dbReference>
<dbReference type="InterPro" id="IPR001679">
    <property type="entry name" value="DNA_ligase"/>
</dbReference>
<keyword evidence="11 14" id="KW-0234">DNA repair</keyword>
<feature type="binding site" evidence="14">
    <location>
        <position position="432"/>
    </location>
    <ligand>
        <name>Zn(2+)</name>
        <dbReference type="ChEBI" id="CHEBI:29105"/>
    </ligand>
</feature>
<feature type="binding site" evidence="14">
    <location>
        <begin position="81"/>
        <end position="82"/>
    </location>
    <ligand>
        <name>NAD(+)</name>
        <dbReference type="ChEBI" id="CHEBI:57540"/>
    </ligand>
</feature>